<dbReference type="Proteomes" id="UP000054653">
    <property type="component" value="Unassembled WGS sequence"/>
</dbReference>
<keyword evidence="2" id="KW-1185">Reference proteome</keyword>
<dbReference type="AlphaFoldDB" id="A0A0V1D074"/>
<reference evidence="1 2" key="1">
    <citation type="submission" date="2015-01" db="EMBL/GenBank/DDBJ databases">
        <title>Evolution of Trichinella species and genotypes.</title>
        <authorList>
            <person name="Korhonen P.K."/>
            <person name="Edoardo P."/>
            <person name="Giuseppe L.R."/>
            <person name="Gasser R.B."/>
        </authorList>
    </citation>
    <scope>NUCLEOTIDE SEQUENCE [LARGE SCALE GENOMIC DNA]</scope>
    <source>
        <strain evidence="1">ISS120</strain>
    </source>
</reference>
<evidence type="ECO:0000313" key="2">
    <source>
        <dbReference type="Proteomes" id="UP000054653"/>
    </source>
</evidence>
<gene>
    <name evidence="1" type="ORF">T03_429</name>
</gene>
<comment type="caution">
    <text evidence="1">The sequence shown here is derived from an EMBL/GenBank/DDBJ whole genome shotgun (WGS) entry which is preliminary data.</text>
</comment>
<proteinExistence type="predicted"/>
<evidence type="ECO:0000313" key="1">
    <source>
        <dbReference type="EMBL" id="KRY54882.1"/>
    </source>
</evidence>
<sequence length="125" mass="14286">MSAFITIKLTIKYKSGKKSERKEKLLSHASGALATWKYLHRKVAAISAAWTAASLLNQRVKRLVNNFDTSVCPYLFLLAFSIFPSHHSPIFTFILIYCKHAGQQQPPLRLFVAFQLEYCHGSWIK</sequence>
<accession>A0A0V1D074</accession>
<protein>
    <submittedName>
        <fullName evidence="1">Uncharacterized protein</fullName>
    </submittedName>
</protein>
<organism evidence="1 2">
    <name type="scientific">Trichinella britovi</name>
    <name type="common">Parasitic roundworm</name>
    <dbReference type="NCBI Taxonomy" id="45882"/>
    <lineage>
        <taxon>Eukaryota</taxon>
        <taxon>Metazoa</taxon>
        <taxon>Ecdysozoa</taxon>
        <taxon>Nematoda</taxon>
        <taxon>Enoplea</taxon>
        <taxon>Dorylaimia</taxon>
        <taxon>Trichinellida</taxon>
        <taxon>Trichinellidae</taxon>
        <taxon>Trichinella</taxon>
    </lineage>
</organism>
<dbReference type="EMBL" id="JYDI01000063">
    <property type="protein sequence ID" value="KRY54882.1"/>
    <property type="molecule type" value="Genomic_DNA"/>
</dbReference>
<name>A0A0V1D074_TRIBR</name>